<dbReference type="GeneID" id="40306000"/>
<dbReference type="RefSeq" id="XP_029222605.1">
    <property type="nucleotide sequence ID" value="XM_029359692.1"/>
</dbReference>
<feature type="region of interest" description="Disordered" evidence="2">
    <location>
        <begin position="679"/>
        <end position="702"/>
    </location>
</feature>
<dbReference type="Proteomes" id="UP000224006">
    <property type="component" value="Chromosome I"/>
</dbReference>
<feature type="compositionally biased region" description="Low complexity" evidence="2">
    <location>
        <begin position="680"/>
        <end position="696"/>
    </location>
</feature>
<comment type="caution">
    <text evidence="3">The sequence shown here is derived from an EMBL/GenBank/DDBJ whole genome shotgun (WGS) entry which is preliminary data.</text>
</comment>
<feature type="coiled-coil region" evidence="1">
    <location>
        <begin position="801"/>
        <end position="835"/>
    </location>
</feature>
<dbReference type="VEuPathDB" id="ToxoDB:BESB_009380"/>
<sequence>MALFRGCSHVIDESLDEFLVKHDPDYAAGRTAGDAAESRSYQWADGDRQKAGGEFFGASVESALQESGDSDDRIHSPKHSYSLPVSVGVKQLPTADDGAVKIDTQKLGRALSVAVTGLGEQVKQGGELLWRSAVTAAGQVIVHHGMNARGSAAGSLRSFSASSPSAAALLSSSLSSSTLASAVSSASCFNVPLAAAGAKGLALMGLDAAGGQTSLGAWMAAPSFEADVWGDERFALTLREERQKGDFTGLLVAEAKLKAETGSLSAGAAYRWQRRFPNGVLMDVADVSGNTYHISADDIGCKIQVTCSVSRLGEMYASLGPFQVDSRTRSCVLNSLAKGGSRFPCCAALEDACDASVSNPGSPAARLAAGFGESPRGHALYLQGRRGDASGAEEGKEFFVYVGPEEVVVTQRGGVGALNDSDDFDAGGMGLLDRRWSARFSSEYPRLLLHPADSKRFTLALSEEKAFVLNAYTRHQRDLIAMTLRSFHARAAIGASKLLDLVHTVAGGGKTVAADEIVSELEDKRIDLYVMVHSLSSELRNAVAGRLRAVRDCDRVSKEKEALEEEMTSTIQAFQEQLADLASEQTPPSRACPAPGAASVSTKNATLIQINDDLQVARAQIRAYTQEIEKLQLEKNEMAMRFEAERHTFQEILRKRLETLMEENRQLQAANEQLGARLVRQSSSQLESSAGAASGAESREAPERLQAELRRLRKEVEAAHLDKHQLGHELEELKSTLSRERQEKEAAMASVQDALVHLKARYDCLLEEMQALRVSRDTAEEGVSQRLKVYEDMLLTREKQCEEHTKQLESSQHDVAELQAERNRLKKVLASITKDLEKSRAALDASTSREQSLTAEKRQVELRLSEVVQRQQRQEELNSREAQLKQQESLMRAQDAQKRADELTKQLAETRQALLQEQQTRHGQQLRAEQVAQQLAAVQARMHEQEAHANHLKAEVERLQTSNDARNAAAAEGASASDESGLRAKVTELTDVVARQEEEMKRLKDESSTLKTRLIKLTKSTA</sequence>
<evidence type="ECO:0000256" key="2">
    <source>
        <dbReference type="SAM" id="MobiDB-lite"/>
    </source>
</evidence>
<proteinExistence type="predicted"/>
<dbReference type="KEGG" id="bbes:BESB_009380"/>
<feature type="region of interest" description="Disordered" evidence="2">
    <location>
        <begin position="999"/>
        <end position="1022"/>
    </location>
</feature>
<feature type="coiled-coil region" evidence="1">
    <location>
        <begin position="546"/>
        <end position="677"/>
    </location>
</feature>
<keyword evidence="4" id="KW-1185">Reference proteome</keyword>
<feature type="region of interest" description="Disordered" evidence="2">
    <location>
        <begin position="964"/>
        <end position="985"/>
    </location>
</feature>
<accession>A0A2A9MQ53</accession>
<evidence type="ECO:0000256" key="1">
    <source>
        <dbReference type="SAM" id="Coils"/>
    </source>
</evidence>
<feature type="region of interest" description="Disordered" evidence="2">
    <location>
        <begin position="871"/>
        <end position="899"/>
    </location>
</feature>
<protein>
    <submittedName>
        <fullName evidence="3">Uncharacterized protein</fullName>
    </submittedName>
</protein>
<feature type="compositionally biased region" description="Low complexity" evidence="2">
    <location>
        <begin position="964"/>
        <end position="979"/>
    </location>
</feature>
<feature type="coiled-coil region" evidence="1">
    <location>
        <begin position="723"/>
        <end position="768"/>
    </location>
</feature>
<feature type="compositionally biased region" description="Basic and acidic residues" evidence="2">
    <location>
        <begin position="999"/>
        <end position="1008"/>
    </location>
</feature>
<evidence type="ECO:0000313" key="4">
    <source>
        <dbReference type="Proteomes" id="UP000224006"/>
    </source>
</evidence>
<feature type="compositionally biased region" description="Basic and acidic residues" evidence="2">
    <location>
        <begin position="872"/>
        <end position="883"/>
    </location>
</feature>
<keyword evidence="1" id="KW-0175">Coiled coil</keyword>
<dbReference type="OrthoDB" id="440020at2759"/>
<organism evidence="3 4">
    <name type="scientific">Besnoitia besnoiti</name>
    <name type="common">Apicomplexan protozoan</name>
    <dbReference type="NCBI Taxonomy" id="94643"/>
    <lineage>
        <taxon>Eukaryota</taxon>
        <taxon>Sar</taxon>
        <taxon>Alveolata</taxon>
        <taxon>Apicomplexa</taxon>
        <taxon>Conoidasida</taxon>
        <taxon>Coccidia</taxon>
        <taxon>Eucoccidiorida</taxon>
        <taxon>Eimeriorina</taxon>
        <taxon>Sarcocystidae</taxon>
        <taxon>Besnoitia</taxon>
    </lineage>
</organism>
<dbReference type="AlphaFoldDB" id="A0A2A9MQ53"/>
<name>A0A2A9MQ53_BESBE</name>
<dbReference type="EMBL" id="NWUJ01000001">
    <property type="protein sequence ID" value="PFH38596.1"/>
    <property type="molecule type" value="Genomic_DNA"/>
</dbReference>
<gene>
    <name evidence="3" type="ORF">BESB_009380</name>
</gene>
<evidence type="ECO:0000313" key="3">
    <source>
        <dbReference type="EMBL" id="PFH38596.1"/>
    </source>
</evidence>
<reference evidence="3 4" key="1">
    <citation type="submission" date="2017-09" db="EMBL/GenBank/DDBJ databases">
        <title>Genome sequencing of Besnoitia besnoiti strain Bb-Ger1.</title>
        <authorList>
            <person name="Schares G."/>
            <person name="Venepally P."/>
            <person name="Lorenzi H.A."/>
        </authorList>
    </citation>
    <scope>NUCLEOTIDE SEQUENCE [LARGE SCALE GENOMIC DNA]</scope>
    <source>
        <strain evidence="3 4">Bb-Ger1</strain>
    </source>
</reference>